<gene>
    <name evidence="1" type="ORF">VF08_03430</name>
</gene>
<comment type="caution">
    <text evidence="1">The sequence shown here is derived from an EMBL/GenBank/DDBJ whole genome shotgun (WGS) entry which is preliminary data.</text>
</comment>
<evidence type="ECO:0000313" key="1">
    <source>
        <dbReference type="EMBL" id="PHK06797.1"/>
    </source>
</evidence>
<organism evidence="1 2">
    <name type="scientific">Nostoc linckia z8</name>
    <dbReference type="NCBI Taxonomy" id="1628746"/>
    <lineage>
        <taxon>Bacteria</taxon>
        <taxon>Bacillati</taxon>
        <taxon>Cyanobacteriota</taxon>
        <taxon>Cyanophyceae</taxon>
        <taxon>Nostocales</taxon>
        <taxon>Nostocaceae</taxon>
        <taxon>Nostoc</taxon>
    </lineage>
</organism>
<name>A0A9Q6EN64_NOSLI</name>
<dbReference type="AlphaFoldDB" id="A0A9Q6EN64"/>
<dbReference type="Proteomes" id="UP000222310">
    <property type="component" value="Unassembled WGS sequence"/>
</dbReference>
<accession>A0A9Q6EN64</accession>
<reference evidence="1 2" key="1">
    <citation type="submission" date="2015-02" db="EMBL/GenBank/DDBJ databases">
        <title>Nostoc linckia genome annotation.</title>
        <authorList>
            <person name="Zhou Z."/>
        </authorList>
    </citation>
    <scope>NUCLEOTIDE SEQUENCE [LARGE SCALE GENOMIC DNA]</scope>
    <source>
        <strain evidence="2">z8</strain>
    </source>
</reference>
<protein>
    <submittedName>
        <fullName evidence="1">Uncharacterized protein</fullName>
    </submittedName>
</protein>
<sequence length="104" mass="12210">MNDIYVEMFFEVYEYMVKKYQLSYPAIVGINASLSIFRSQDMVVEKIANLYDFWLSYSIISEISFEWRCSFVSRIIGESPRNLSVNEGYLVLSLVKKLVNYCNS</sequence>
<dbReference type="EMBL" id="LAHD01000005">
    <property type="protein sequence ID" value="PHK06797.1"/>
    <property type="molecule type" value="Genomic_DNA"/>
</dbReference>
<proteinExistence type="predicted"/>
<evidence type="ECO:0000313" key="2">
    <source>
        <dbReference type="Proteomes" id="UP000222310"/>
    </source>
</evidence>